<gene>
    <name evidence="1" type="ORF">PECUL_23A005088</name>
</gene>
<sequence>MTAFLIRKAPTAPVDAPRNIIAVTREVSIKAALLARSRSTPDFRVNGCSVRVYDDLPFNFLLERQRLMHVMRELQENGIRYRWGASGTLVVQQGDTILTLSVQEDPAGFLTAF</sequence>
<name>A0AAD1RW76_PELCU</name>
<dbReference type="Proteomes" id="UP001295444">
    <property type="component" value="Chromosome 03"/>
</dbReference>
<dbReference type="EMBL" id="OW240914">
    <property type="protein sequence ID" value="CAH2277533.1"/>
    <property type="molecule type" value="Genomic_DNA"/>
</dbReference>
<evidence type="ECO:0000313" key="2">
    <source>
        <dbReference type="Proteomes" id="UP001295444"/>
    </source>
</evidence>
<proteinExistence type="predicted"/>
<reference evidence="1" key="1">
    <citation type="submission" date="2022-03" db="EMBL/GenBank/DDBJ databases">
        <authorList>
            <person name="Alioto T."/>
            <person name="Alioto T."/>
            <person name="Gomez Garrido J."/>
        </authorList>
    </citation>
    <scope>NUCLEOTIDE SEQUENCE</scope>
</reference>
<keyword evidence="2" id="KW-1185">Reference proteome</keyword>
<evidence type="ECO:0000313" key="1">
    <source>
        <dbReference type="EMBL" id="CAH2277533.1"/>
    </source>
</evidence>
<dbReference type="AlphaFoldDB" id="A0AAD1RW76"/>
<accession>A0AAD1RW76</accession>
<organism evidence="1 2">
    <name type="scientific">Pelobates cultripes</name>
    <name type="common">Western spadefoot toad</name>
    <dbReference type="NCBI Taxonomy" id="61616"/>
    <lineage>
        <taxon>Eukaryota</taxon>
        <taxon>Metazoa</taxon>
        <taxon>Chordata</taxon>
        <taxon>Craniata</taxon>
        <taxon>Vertebrata</taxon>
        <taxon>Euteleostomi</taxon>
        <taxon>Amphibia</taxon>
        <taxon>Batrachia</taxon>
        <taxon>Anura</taxon>
        <taxon>Pelobatoidea</taxon>
        <taxon>Pelobatidae</taxon>
        <taxon>Pelobates</taxon>
    </lineage>
</organism>
<protein>
    <submittedName>
        <fullName evidence="1">Uncharacterized protein</fullName>
    </submittedName>
</protein>